<sequence length="68" mass="7702">LCISANYMPLSGVCFCNCKDVTGGLKRRFMELDVDTIYTIVYFSDSMWFPFYEKMGLGKGIVSILSLI</sequence>
<proteinExistence type="predicted"/>
<dbReference type="AlphaFoldDB" id="X0U478"/>
<reference evidence="1" key="1">
    <citation type="journal article" date="2014" name="Front. Microbiol.">
        <title>High frequency of phylogenetically diverse reductive dehalogenase-homologous genes in deep subseafloor sedimentary metagenomes.</title>
        <authorList>
            <person name="Kawai M."/>
            <person name="Futagami T."/>
            <person name="Toyoda A."/>
            <person name="Takaki Y."/>
            <person name="Nishi S."/>
            <person name="Hori S."/>
            <person name="Arai W."/>
            <person name="Tsubouchi T."/>
            <person name="Morono Y."/>
            <person name="Uchiyama I."/>
            <person name="Ito T."/>
            <person name="Fujiyama A."/>
            <person name="Inagaki F."/>
            <person name="Takami H."/>
        </authorList>
    </citation>
    <scope>NUCLEOTIDE SEQUENCE</scope>
    <source>
        <strain evidence="1">Expedition CK06-06</strain>
    </source>
</reference>
<name>X0U478_9ZZZZ</name>
<feature type="non-terminal residue" evidence="1">
    <location>
        <position position="1"/>
    </location>
</feature>
<accession>X0U478</accession>
<comment type="caution">
    <text evidence="1">The sequence shown here is derived from an EMBL/GenBank/DDBJ whole genome shotgun (WGS) entry which is preliminary data.</text>
</comment>
<dbReference type="EMBL" id="BARS01026392">
    <property type="protein sequence ID" value="GAG00549.1"/>
    <property type="molecule type" value="Genomic_DNA"/>
</dbReference>
<organism evidence="1">
    <name type="scientific">marine sediment metagenome</name>
    <dbReference type="NCBI Taxonomy" id="412755"/>
    <lineage>
        <taxon>unclassified sequences</taxon>
        <taxon>metagenomes</taxon>
        <taxon>ecological metagenomes</taxon>
    </lineage>
</organism>
<gene>
    <name evidence="1" type="ORF">S01H1_41598</name>
</gene>
<evidence type="ECO:0000313" key="1">
    <source>
        <dbReference type="EMBL" id="GAG00549.1"/>
    </source>
</evidence>
<protein>
    <submittedName>
        <fullName evidence="1">Uncharacterized protein</fullName>
    </submittedName>
</protein>